<reference evidence="5" key="1">
    <citation type="submission" date="2022-09" db="EMBL/GenBank/DDBJ databases">
        <title>Haloadaptaus new haloarchaeum isolated from saline soil.</title>
        <authorList>
            <person name="Duran-Viseras A."/>
            <person name="Sanchez-Porro C."/>
            <person name="Ventosa A."/>
        </authorList>
    </citation>
    <scope>NUCLEOTIDE SEQUENCE</scope>
    <source>
        <strain evidence="5">F3-133</strain>
    </source>
</reference>
<feature type="domain" description="Ribonuclease PIN" evidence="4">
    <location>
        <begin position="2"/>
        <end position="85"/>
    </location>
</feature>
<dbReference type="GO" id="GO:0046872">
    <property type="term" value="F:metal ion binding"/>
    <property type="evidence" value="ECO:0007669"/>
    <property type="project" value="UniProtKB-KW"/>
</dbReference>
<dbReference type="RefSeq" id="WP_266087895.1">
    <property type="nucleotide sequence ID" value="NZ_RKLV01000009.1"/>
</dbReference>
<evidence type="ECO:0000256" key="1">
    <source>
        <dbReference type="ARBA" id="ARBA00022722"/>
    </source>
</evidence>
<dbReference type="GO" id="GO:0030688">
    <property type="term" value="C:preribosome, small subunit precursor"/>
    <property type="evidence" value="ECO:0007669"/>
    <property type="project" value="TreeGrafter"/>
</dbReference>
<dbReference type="InterPro" id="IPR039907">
    <property type="entry name" value="NOB1"/>
</dbReference>
<evidence type="ECO:0000256" key="3">
    <source>
        <dbReference type="ARBA" id="ARBA00022801"/>
    </source>
</evidence>
<dbReference type="GO" id="GO:0030490">
    <property type="term" value="P:maturation of SSU-rRNA"/>
    <property type="evidence" value="ECO:0007669"/>
    <property type="project" value="TreeGrafter"/>
</dbReference>
<dbReference type="Gene3D" id="3.40.50.1010">
    <property type="entry name" value="5'-nuclease"/>
    <property type="match status" value="1"/>
</dbReference>
<evidence type="ECO:0000313" key="5">
    <source>
        <dbReference type="EMBL" id="MCX2819545.1"/>
    </source>
</evidence>
<gene>
    <name evidence="5" type="ORF">EGH25_09305</name>
</gene>
<evidence type="ECO:0000256" key="2">
    <source>
        <dbReference type="ARBA" id="ARBA00022723"/>
    </source>
</evidence>
<dbReference type="InterPro" id="IPR033411">
    <property type="entry name" value="Ribonuclease_PIN"/>
</dbReference>
<dbReference type="InterPro" id="IPR029060">
    <property type="entry name" value="PIN-like_dom_sf"/>
</dbReference>
<organism evidence="5 6">
    <name type="scientific">Halorutilus salinus</name>
    <dbReference type="NCBI Taxonomy" id="2487751"/>
    <lineage>
        <taxon>Archaea</taxon>
        <taxon>Methanobacteriati</taxon>
        <taxon>Methanobacteriota</taxon>
        <taxon>Stenosarchaea group</taxon>
        <taxon>Halobacteria</taxon>
        <taxon>Halorutilales</taxon>
        <taxon>Halorutilaceae</taxon>
        <taxon>Halorutilus</taxon>
    </lineage>
</organism>
<dbReference type="Gene3D" id="2.20.28.10">
    <property type="match status" value="1"/>
</dbReference>
<evidence type="ECO:0000313" key="6">
    <source>
        <dbReference type="Proteomes" id="UP001149411"/>
    </source>
</evidence>
<dbReference type="SUPFAM" id="SSF88723">
    <property type="entry name" value="PIN domain-like"/>
    <property type="match status" value="1"/>
</dbReference>
<dbReference type="CDD" id="cd09876">
    <property type="entry name" value="PIN_Nob1-like"/>
    <property type="match status" value="1"/>
</dbReference>
<dbReference type="PANTHER" id="PTHR12814:SF2">
    <property type="entry name" value="RNA-BINDING PROTEIN NOB1"/>
    <property type="match status" value="1"/>
</dbReference>
<comment type="caution">
    <text evidence="5">The sequence shown here is derived from an EMBL/GenBank/DDBJ whole genome shotgun (WGS) entry which is preliminary data.</text>
</comment>
<name>A0A9Q4GI66_9EURY</name>
<dbReference type="PANTHER" id="PTHR12814">
    <property type="entry name" value="RNA-BINDING PROTEIN NOB1"/>
    <property type="match status" value="1"/>
</dbReference>
<keyword evidence="6" id="KW-1185">Reference proteome</keyword>
<dbReference type="AlphaFoldDB" id="A0A9Q4GI66"/>
<keyword evidence="3" id="KW-0378">Hydrolase</keyword>
<keyword evidence="2" id="KW-0479">Metal-binding</keyword>
<sequence length="153" mass="16790">MLVLDSSFFIEDRSLEGDEDALSLPGVRDELEDASRFRFDATVGQGMRLETPSDEAVREVRGAARETGDASVLSGTDIRLVALACDEDATLVTDDYAMQNVASRLGVGSRGIGKKRIDEERDWRYQCAGCGRVYDEKKRCGVCGSETTRKNPS</sequence>
<dbReference type="GO" id="GO:0016787">
    <property type="term" value="F:hydrolase activity"/>
    <property type="evidence" value="ECO:0007669"/>
    <property type="project" value="UniProtKB-KW"/>
</dbReference>
<dbReference type="GO" id="GO:0004521">
    <property type="term" value="F:RNA endonuclease activity"/>
    <property type="evidence" value="ECO:0007669"/>
    <property type="project" value="TreeGrafter"/>
</dbReference>
<evidence type="ECO:0000259" key="4">
    <source>
        <dbReference type="Pfam" id="PF17146"/>
    </source>
</evidence>
<proteinExistence type="predicted"/>
<dbReference type="Pfam" id="PF17146">
    <property type="entry name" value="PIN_6"/>
    <property type="match status" value="1"/>
</dbReference>
<keyword evidence="5" id="KW-0255">Endonuclease</keyword>
<protein>
    <submittedName>
        <fullName evidence="5">NOB1 family endonuclease</fullName>
    </submittedName>
</protein>
<keyword evidence="1" id="KW-0540">Nuclease</keyword>
<accession>A0A9Q4GI66</accession>
<dbReference type="EMBL" id="RKLV01000009">
    <property type="protein sequence ID" value="MCX2819545.1"/>
    <property type="molecule type" value="Genomic_DNA"/>
</dbReference>
<dbReference type="Proteomes" id="UP001149411">
    <property type="component" value="Unassembled WGS sequence"/>
</dbReference>